<evidence type="ECO:0000313" key="2">
    <source>
        <dbReference type="Proteomes" id="UP000887565"/>
    </source>
</evidence>
<dbReference type="AlphaFoldDB" id="A0A915HQ61"/>
<organism evidence="2 3">
    <name type="scientific">Romanomermis culicivorax</name>
    <name type="common">Nematode worm</name>
    <dbReference type="NCBI Taxonomy" id="13658"/>
    <lineage>
        <taxon>Eukaryota</taxon>
        <taxon>Metazoa</taxon>
        <taxon>Ecdysozoa</taxon>
        <taxon>Nematoda</taxon>
        <taxon>Enoplea</taxon>
        <taxon>Dorylaimia</taxon>
        <taxon>Mermithida</taxon>
        <taxon>Mermithoidea</taxon>
        <taxon>Mermithidae</taxon>
        <taxon>Romanomermis</taxon>
    </lineage>
</organism>
<evidence type="ECO:0000313" key="3">
    <source>
        <dbReference type="WBParaSite" id="nRc.2.0.1.t03492-RA"/>
    </source>
</evidence>
<reference evidence="3" key="1">
    <citation type="submission" date="2022-11" db="UniProtKB">
        <authorList>
            <consortium name="WormBaseParasite"/>
        </authorList>
    </citation>
    <scope>IDENTIFICATION</scope>
</reference>
<dbReference type="Proteomes" id="UP000887565">
    <property type="component" value="Unplaced"/>
</dbReference>
<proteinExistence type="predicted"/>
<sequence length="166" mass="18632">MEFSLLPTMVESIAERFSRSLSTTASPPSISSSSRPSSTGLEGYSTQKVRLIHINSFKLNSATRYSRPRHSRLGATVDQPLQSASRYSRPDSTVGHPVYNGTIKDFLFAVRFCSARFSHRIEYPRNTSNMAWENQKIAMKNTVHSVKSLEPIQVEAVFEESPDESD</sequence>
<protein>
    <submittedName>
        <fullName evidence="3">Uncharacterized protein</fullName>
    </submittedName>
</protein>
<accession>A0A915HQ61</accession>
<feature type="region of interest" description="Disordered" evidence="1">
    <location>
        <begin position="22"/>
        <end position="42"/>
    </location>
</feature>
<keyword evidence="2" id="KW-1185">Reference proteome</keyword>
<name>A0A915HQ61_ROMCU</name>
<feature type="region of interest" description="Disordered" evidence="1">
    <location>
        <begin position="63"/>
        <end position="91"/>
    </location>
</feature>
<evidence type="ECO:0000256" key="1">
    <source>
        <dbReference type="SAM" id="MobiDB-lite"/>
    </source>
</evidence>
<feature type="compositionally biased region" description="Low complexity" evidence="1">
    <location>
        <begin position="22"/>
        <end position="39"/>
    </location>
</feature>
<dbReference type="WBParaSite" id="nRc.2.0.1.t03492-RA">
    <property type="protein sequence ID" value="nRc.2.0.1.t03492-RA"/>
    <property type="gene ID" value="nRc.2.0.1.g03492"/>
</dbReference>